<dbReference type="EMBL" id="JAFCMP010000357">
    <property type="protein sequence ID" value="KAG5180764.1"/>
    <property type="molecule type" value="Genomic_DNA"/>
</dbReference>
<dbReference type="InterPro" id="IPR043596">
    <property type="entry name" value="CFAP53/TCHP"/>
</dbReference>
<keyword evidence="2 7" id="KW-0175">Coiled coil</keyword>
<comment type="similarity">
    <text evidence="5">Belongs to the CFAP53 family.</text>
</comment>
<evidence type="ECO:0000256" key="6">
    <source>
        <dbReference type="ARBA" id="ARBA00033773"/>
    </source>
</evidence>
<feature type="coiled-coil region" evidence="7">
    <location>
        <begin position="73"/>
        <end position="129"/>
    </location>
</feature>
<sequence length="489" mass="57229">MFGPNPGAVRAVNTHQGRFEKTRAQERQLENSIASINKTRAALQYATWENKTHDAIAARQGRDRMTRLTEADKAALEGRRRRLAAQRQQEMAEWEHEVLNRTETLEQRKERIREKATKLRDAREAARKQFVQDMYDKQWRDSCDASRTLDSKAFLDWVNAQREQQLEEKALRLAREAEEDAQYTAQIYERMAWLEAQEREREETRRRTAEVVKDGLTAQVRYNAARRMALEQRSAEEDRLELDELRAIVAAEEQKERDRTQAAHARGAQVREFNKDRQRLREEAAALEQQRDMALLKYAVDRERAGEAEEHRKRDAEREAMRQYTAYLKAQMEREAEDAGKLDTAQADAETKMWEAREAEQAKRADARRALMAQVHAARQEQIRARRLADAAERAALNEQAAFDREAFARAEAQEADKERERRAALLDQAAKLRGQVDERAAARARERQEEYLSMKRMEACEREHKARLEAQSGKVVLHHPLKHTQWYT</sequence>
<evidence type="ECO:0000256" key="4">
    <source>
        <dbReference type="ARBA" id="ARBA00023273"/>
    </source>
</evidence>
<dbReference type="Proteomes" id="UP000664859">
    <property type="component" value="Unassembled WGS sequence"/>
</dbReference>
<keyword evidence="3" id="KW-0969">Cilium</keyword>
<dbReference type="AlphaFoldDB" id="A0A835YTH0"/>
<proteinExistence type="inferred from homology"/>
<comment type="caution">
    <text evidence="10">The sequence shown here is derived from an EMBL/GenBank/DDBJ whole genome shotgun (WGS) entry which is preliminary data.</text>
</comment>
<evidence type="ECO:0000256" key="1">
    <source>
        <dbReference type="ARBA" id="ARBA00004138"/>
    </source>
</evidence>
<reference evidence="10" key="1">
    <citation type="submission" date="2021-02" db="EMBL/GenBank/DDBJ databases">
        <title>First Annotated Genome of the Yellow-green Alga Tribonema minus.</title>
        <authorList>
            <person name="Mahan K.M."/>
        </authorList>
    </citation>
    <scope>NUCLEOTIDE SEQUENCE</scope>
    <source>
        <strain evidence="10">UTEX B ZZ1240</strain>
    </source>
</reference>
<comment type="subcellular location">
    <subcellularLocation>
        <location evidence="1">Cell projection</location>
        <location evidence="1">Cilium</location>
    </subcellularLocation>
</comment>
<evidence type="ECO:0000259" key="9">
    <source>
        <dbReference type="Pfam" id="PF13868"/>
    </source>
</evidence>
<keyword evidence="4" id="KW-0966">Cell projection</keyword>
<feature type="region of interest" description="Disordered" evidence="8">
    <location>
        <begin position="253"/>
        <end position="276"/>
    </location>
</feature>
<dbReference type="Pfam" id="PF13868">
    <property type="entry name" value="TPH"/>
    <property type="match status" value="1"/>
</dbReference>
<gene>
    <name evidence="10" type="ORF">JKP88DRAFT_322921</name>
</gene>
<evidence type="ECO:0000313" key="11">
    <source>
        <dbReference type="Proteomes" id="UP000664859"/>
    </source>
</evidence>
<evidence type="ECO:0000313" key="10">
    <source>
        <dbReference type="EMBL" id="KAG5180764.1"/>
    </source>
</evidence>
<organism evidence="10 11">
    <name type="scientific">Tribonema minus</name>
    <dbReference type="NCBI Taxonomy" id="303371"/>
    <lineage>
        <taxon>Eukaryota</taxon>
        <taxon>Sar</taxon>
        <taxon>Stramenopiles</taxon>
        <taxon>Ochrophyta</taxon>
        <taxon>PX clade</taxon>
        <taxon>Xanthophyceae</taxon>
        <taxon>Tribonematales</taxon>
        <taxon>Tribonemataceae</taxon>
        <taxon>Tribonema</taxon>
    </lineage>
</organism>
<evidence type="ECO:0000256" key="5">
    <source>
        <dbReference type="ARBA" id="ARBA00033747"/>
    </source>
</evidence>
<feature type="domain" description="Trichohyalin-plectin-homology" evidence="9">
    <location>
        <begin position="140"/>
        <end position="473"/>
    </location>
</feature>
<evidence type="ECO:0000256" key="2">
    <source>
        <dbReference type="ARBA" id="ARBA00023054"/>
    </source>
</evidence>
<dbReference type="PANTHER" id="PTHR31183">
    <property type="entry name" value="TRICHOPLEIN KERATIN FILAMENT-BINDING PROTEIN FAMILY MEMBER"/>
    <property type="match status" value="1"/>
</dbReference>
<evidence type="ECO:0000256" key="3">
    <source>
        <dbReference type="ARBA" id="ARBA00023069"/>
    </source>
</evidence>
<name>A0A835YTH0_9STRA</name>
<dbReference type="GO" id="GO:0005929">
    <property type="term" value="C:cilium"/>
    <property type="evidence" value="ECO:0007669"/>
    <property type="project" value="UniProtKB-SubCell"/>
</dbReference>
<evidence type="ECO:0000256" key="7">
    <source>
        <dbReference type="SAM" id="Coils"/>
    </source>
</evidence>
<dbReference type="PANTHER" id="PTHR31183:SF1">
    <property type="entry name" value="CILIA- AND FLAGELLA-ASSOCIATED PROTEIN 53"/>
    <property type="match status" value="1"/>
</dbReference>
<dbReference type="InterPro" id="IPR043597">
    <property type="entry name" value="TPH_dom"/>
</dbReference>
<protein>
    <recommendedName>
        <fullName evidence="6">Cilia- and flagella-associated protein 53</fullName>
    </recommendedName>
</protein>
<keyword evidence="11" id="KW-1185">Reference proteome</keyword>
<evidence type="ECO:0000256" key="8">
    <source>
        <dbReference type="SAM" id="MobiDB-lite"/>
    </source>
</evidence>
<accession>A0A835YTH0</accession>
<dbReference type="OrthoDB" id="75950at2759"/>